<feature type="transmembrane region" description="Helical" evidence="1">
    <location>
        <begin position="6"/>
        <end position="21"/>
    </location>
</feature>
<feature type="transmembrane region" description="Helical" evidence="1">
    <location>
        <begin position="56"/>
        <end position="74"/>
    </location>
</feature>
<protein>
    <submittedName>
        <fullName evidence="2">Uncharacterized protein</fullName>
    </submittedName>
</protein>
<sequence length="146" mass="16206">MLSPVIYHALLIAVCAYAFLHGQRDERLAAIVCVVATLATRLALSPLTVRYSGVEIGVFLVDLFALAGFTFIALRTDRFWPLWVAGLQLTTMVAHGMKAIEVGLMPQAYAAAARFWVYPIFLIIVIGTWRNHRREQQGSLTPAYPS</sequence>
<dbReference type="RefSeq" id="WP_119531851.1">
    <property type="nucleotide sequence ID" value="NZ_QXTF01000001.1"/>
</dbReference>
<dbReference type="EMBL" id="QXTF01000001">
    <property type="protein sequence ID" value="RIX32172.1"/>
    <property type="molecule type" value="Genomic_DNA"/>
</dbReference>
<feature type="transmembrane region" description="Helical" evidence="1">
    <location>
        <begin position="79"/>
        <end position="97"/>
    </location>
</feature>
<evidence type="ECO:0000313" key="2">
    <source>
        <dbReference type="EMBL" id="RIX32172.1"/>
    </source>
</evidence>
<organism evidence="2 3">
    <name type="scientific">Sphingomonas edaphi</name>
    <dbReference type="NCBI Taxonomy" id="2315689"/>
    <lineage>
        <taxon>Bacteria</taxon>
        <taxon>Pseudomonadati</taxon>
        <taxon>Pseudomonadota</taxon>
        <taxon>Alphaproteobacteria</taxon>
        <taxon>Sphingomonadales</taxon>
        <taxon>Sphingomonadaceae</taxon>
        <taxon>Sphingomonas</taxon>
    </lineage>
</organism>
<dbReference type="Proteomes" id="UP000285023">
    <property type="component" value="Unassembled WGS sequence"/>
</dbReference>
<feature type="transmembrane region" description="Helical" evidence="1">
    <location>
        <begin position="28"/>
        <end position="44"/>
    </location>
</feature>
<proteinExistence type="predicted"/>
<dbReference type="AlphaFoldDB" id="A0A418Q2C2"/>
<evidence type="ECO:0000256" key="1">
    <source>
        <dbReference type="SAM" id="Phobius"/>
    </source>
</evidence>
<dbReference type="OrthoDB" id="7188556at2"/>
<accession>A0A418Q2C2</accession>
<evidence type="ECO:0000313" key="3">
    <source>
        <dbReference type="Proteomes" id="UP000285023"/>
    </source>
</evidence>
<feature type="transmembrane region" description="Helical" evidence="1">
    <location>
        <begin position="109"/>
        <end position="129"/>
    </location>
</feature>
<reference evidence="2 3" key="1">
    <citation type="submission" date="2018-09" db="EMBL/GenBank/DDBJ databases">
        <title>Sphingomonas sp. DAC4.</title>
        <authorList>
            <person name="Seo T."/>
        </authorList>
    </citation>
    <scope>NUCLEOTIDE SEQUENCE [LARGE SCALE GENOMIC DNA]</scope>
    <source>
        <strain evidence="2 3">DAC4</strain>
    </source>
</reference>
<keyword evidence="1" id="KW-1133">Transmembrane helix</keyword>
<comment type="caution">
    <text evidence="2">The sequence shown here is derived from an EMBL/GenBank/DDBJ whole genome shotgun (WGS) entry which is preliminary data.</text>
</comment>
<name>A0A418Q2C2_9SPHN</name>
<gene>
    <name evidence="2" type="ORF">D3M59_04175</name>
</gene>
<keyword evidence="1" id="KW-0472">Membrane</keyword>
<keyword evidence="3" id="KW-1185">Reference proteome</keyword>
<keyword evidence="1" id="KW-0812">Transmembrane</keyword>